<accession>A0A9E4ZWL8</accession>
<evidence type="ECO:0000313" key="2">
    <source>
        <dbReference type="EMBL" id="MCZ3373946.1"/>
    </source>
</evidence>
<proteinExistence type="predicted"/>
<dbReference type="Proteomes" id="UP001074446">
    <property type="component" value="Unassembled WGS sequence"/>
</dbReference>
<dbReference type="SUPFAM" id="SSF48371">
    <property type="entry name" value="ARM repeat"/>
    <property type="match status" value="1"/>
</dbReference>
<keyword evidence="3" id="KW-1185">Reference proteome</keyword>
<sequence>MSKYNLDKKDADIKKLAEKALNDKVLLHELLKGAVSKDNTTRSNSFNVLQVISAEKPEILYPQWDYFHKMLISKNNYHKYIAIYILADLTKVDKENKFEDIFDEYYGILAGDKIMTASHVALNSSKIALNKPELQSKILDMLLDIDNIHQGRQNELLKSYVIEALRKMYPEIKDKERVSKFIEAQLDSSSPKTRDLAACFLDRCTW</sequence>
<dbReference type="EMBL" id="JAPVER010000020">
    <property type="protein sequence ID" value="MCZ3366907.1"/>
    <property type="molecule type" value="Genomic_DNA"/>
</dbReference>
<dbReference type="EMBL" id="JAPVES010000030">
    <property type="protein sequence ID" value="MCZ3373946.1"/>
    <property type="molecule type" value="Genomic_DNA"/>
</dbReference>
<comment type="caution">
    <text evidence="1">The sequence shown here is derived from an EMBL/GenBank/DDBJ whole genome shotgun (WGS) entry which is preliminary data.</text>
</comment>
<dbReference type="Gene3D" id="1.25.10.10">
    <property type="entry name" value="Leucine-rich Repeat Variant"/>
    <property type="match status" value="1"/>
</dbReference>
<reference evidence="1" key="1">
    <citation type="submission" date="2022-12" db="EMBL/GenBank/DDBJ databases">
        <title>Reclassification of two methanogenic archaea species isolated from the Kolyma lowland permafrost.</title>
        <authorList>
            <person name="Trubitsyn V.E."/>
            <person name="Rivkina E.M."/>
            <person name="Shcherbakova V.A."/>
        </authorList>
    </citation>
    <scope>NUCLEOTIDE SEQUENCE</scope>
    <source>
        <strain evidence="1">M2</strain>
        <strain evidence="2">MK4</strain>
    </source>
</reference>
<protein>
    <submittedName>
        <fullName evidence="1">Uncharacterized protein</fullName>
    </submittedName>
</protein>
<dbReference type="InterPro" id="IPR011989">
    <property type="entry name" value="ARM-like"/>
</dbReference>
<dbReference type="RefSeq" id="WP_048080719.1">
    <property type="nucleotide sequence ID" value="NZ_JAPVER010000020.1"/>
</dbReference>
<name>A0A9E4ZWL8_9EURY</name>
<dbReference type="AlphaFoldDB" id="A0A9E4ZWL8"/>
<dbReference type="Proteomes" id="UP001068021">
    <property type="component" value="Unassembled WGS sequence"/>
</dbReference>
<evidence type="ECO:0000313" key="3">
    <source>
        <dbReference type="Proteomes" id="UP001068021"/>
    </source>
</evidence>
<gene>
    <name evidence="2" type="ORF">O3H35_14940</name>
    <name evidence="1" type="ORF">O3H54_13555</name>
</gene>
<evidence type="ECO:0000313" key="1">
    <source>
        <dbReference type="EMBL" id="MCZ3366907.1"/>
    </source>
</evidence>
<organism evidence="1 3">
    <name type="scientific">Methanobacterium veterum</name>
    <dbReference type="NCBI Taxonomy" id="408577"/>
    <lineage>
        <taxon>Archaea</taxon>
        <taxon>Methanobacteriati</taxon>
        <taxon>Methanobacteriota</taxon>
        <taxon>Methanomada group</taxon>
        <taxon>Methanobacteria</taxon>
        <taxon>Methanobacteriales</taxon>
        <taxon>Methanobacteriaceae</taxon>
        <taxon>Methanobacterium</taxon>
    </lineage>
</organism>
<dbReference type="InterPro" id="IPR016024">
    <property type="entry name" value="ARM-type_fold"/>
</dbReference>